<name>A0A0R1MMK1_9LACO</name>
<dbReference type="RefSeq" id="WP_057869357.1">
    <property type="nucleotide sequence ID" value="NZ_AZDX01000010.1"/>
</dbReference>
<dbReference type="Pfam" id="PF00535">
    <property type="entry name" value="Glycos_transf_2"/>
    <property type="match status" value="1"/>
</dbReference>
<sequence length="326" mass="38134">MVVSVVVATYNGKQFIKKQLDSIRNQSRQPDEVIIKDDGSTDGTFELVEEYIRKNLLNNWIVEKNRQNLGYKKNFFELLKAAHGDIIFLSDQDDEWAPKKIEKMAEVMEKNTEVKTLNCGISLIDGQSKKVKLDLRKNFYNANFLYSKNPLKDLNYFEFYSIVERNISPGCAMAITSEVKDEFIKIYDFGLPHDWFLNLIASLTNGCVFLNEELLNYRLHGENTLGISDDWSATSKIDSFEKDRKDKIVEYQQLIQAFTIFEGRFPKNKKITLKIKNYLELHLAFYKKAQIRTLLKLYTCSQYLETSTFRGKVWDWLVALKLNKFL</sequence>
<reference evidence="2 3" key="1">
    <citation type="journal article" date="2015" name="Genome Announc.">
        <title>Expanding the biotechnology potential of lactobacilli through comparative genomics of 213 strains and associated genera.</title>
        <authorList>
            <person name="Sun Z."/>
            <person name="Harris H.M."/>
            <person name="McCann A."/>
            <person name="Guo C."/>
            <person name="Argimon S."/>
            <person name="Zhang W."/>
            <person name="Yang X."/>
            <person name="Jeffery I.B."/>
            <person name="Cooney J.C."/>
            <person name="Kagawa T.F."/>
            <person name="Liu W."/>
            <person name="Song Y."/>
            <person name="Salvetti E."/>
            <person name="Wrobel A."/>
            <person name="Rasinkangas P."/>
            <person name="Parkhill J."/>
            <person name="Rea M.C."/>
            <person name="O'Sullivan O."/>
            <person name="Ritari J."/>
            <person name="Douillard F.P."/>
            <person name="Paul Ross R."/>
            <person name="Yang R."/>
            <person name="Briner A.E."/>
            <person name="Felis G.E."/>
            <person name="de Vos W.M."/>
            <person name="Barrangou R."/>
            <person name="Klaenhammer T.R."/>
            <person name="Caufield P.W."/>
            <person name="Cui Y."/>
            <person name="Zhang H."/>
            <person name="O'Toole P.W."/>
        </authorList>
    </citation>
    <scope>NUCLEOTIDE SEQUENCE [LARGE SCALE GENOMIC DNA]</scope>
    <source>
        <strain evidence="2 3">DSM 19519</strain>
    </source>
</reference>
<accession>A0A0R1MMK1</accession>
<keyword evidence="3" id="KW-1185">Reference proteome</keyword>
<evidence type="ECO:0000313" key="2">
    <source>
        <dbReference type="EMBL" id="KRL07092.1"/>
    </source>
</evidence>
<dbReference type="InterPro" id="IPR001173">
    <property type="entry name" value="Glyco_trans_2-like"/>
</dbReference>
<comment type="caution">
    <text evidence="2">The sequence shown here is derived from an EMBL/GenBank/DDBJ whole genome shotgun (WGS) entry which is preliminary data.</text>
</comment>
<dbReference type="Gene3D" id="3.90.550.10">
    <property type="entry name" value="Spore Coat Polysaccharide Biosynthesis Protein SpsA, Chain A"/>
    <property type="match status" value="1"/>
</dbReference>
<dbReference type="SUPFAM" id="SSF53448">
    <property type="entry name" value="Nucleotide-diphospho-sugar transferases"/>
    <property type="match status" value="1"/>
</dbReference>
<dbReference type="STRING" id="1423759.FC92_GL000210"/>
<dbReference type="Proteomes" id="UP000051448">
    <property type="component" value="Unassembled WGS sequence"/>
</dbReference>
<organism evidence="2 3">
    <name type="scientific">Liquorilactobacillus hordei DSM 19519</name>
    <dbReference type="NCBI Taxonomy" id="1423759"/>
    <lineage>
        <taxon>Bacteria</taxon>
        <taxon>Bacillati</taxon>
        <taxon>Bacillota</taxon>
        <taxon>Bacilli</taxon>
        <taxon>Lactobacillales</taxon>
        <taxon>Lactobacillaceae</taxon>
        <taxon>Liquorilactobacillus</taxon>
    </lineage>
</organism>
<feature type="domain" description="Glycosyltransferase 2-like" evidence="1">
    <location>
        <begin position="4"/>
        <end position="113"/>
    </location>
</feature>
<dbReference type="AlphaFoldDB" id="A0A0R1MMK1"/>
<evidence type="ECO:0000259" key="1">
    <source>
        <dbReference type="Pfam" id="PF00535"/>
    </source>
</evidence>
<dbReference type="EMBL" id="AZDX01000010">
    <property type="protein sequence ID" value="KRL07092.1"/>
    <property type="molecule type" value="Genomic_DNA"/>
</dbReference>
<dbReference type="GO" id="GO:0016758">
    <property type="term" value="F:hexosyltransferase activity"/>
    <property type="evidence" value="ECO:0007669"/>
    <property type="project" value="UniProtKB-ARBA"/>
</dbReference>
<dbReference type="InterPro" id="IPR029044">
    <property type="entry name" value="Nucleotide-diphossugar_trans"/>
</dbReference>
<dbReference type="PANTHER" id="PTHR22916:SF3">
    <property type="entry name" value="UDP-GLCNAC:BETAGAL BETA-1,3-N-ACETYLGLUCOSAMINYLTRANSFERASE-LIKE PROTEIN 1"/>
    <property type="match status" value="1"/>
</dbReference>
<keyword evidence="2" id="KW-0808">Transferase</keyword>
<dbReference type="OrthoDB" id="9802649at2"/>
<evidence type="ECO:0000313" key="3">
    <source>
        <dbReference type="Proteomes" id="UP000051448"/>
    </source>
</evidence>
<gene>
    <name evidence="2" type="ORF">FC92_GL000210</name>
</gene>
<dbReference type="PATRIC" id="fig|1423759.3.peg.216"/>
<dbReference type="PANTHER" id="PTHR22916">
    <property type="entry name" value="GLYCOSYLTRANSFERASE"/>
    <property type="match status" value="1"/>
</dbReference>
<dbReference type="GeneID" id="98310767"/>
<protein>
    <submittedName>
        <fullName evidence="2">Alpha-L-Rha alpha-1,3-L-rhamnosyltransferase</fullName>
    </submittedName>
</protein>
<proteinExistence type="predicted"/>